<sequence length="133" mass="14479">MAQLSHSAQVIYAYFDGDDVGPQLELRLLDNEIEEARTYSLSVSKALNRVREMLEAAGVSDVIACGGDDLIVSWPRGSISLKTINEIAADFHRLSGRTMSVGIGRSPREAAENLHRAKLMGKNQVVLPVEAAE</sequence>
<dbReference type="Proteomes" id="UP000331127">
    <property type="component" value="Unassembled WGS sequence"/>
</dbReference>
<evidence type="ECO:0000313" key="2">
    <source>
        <dbReference type="EMBL" id="GES07955.1"/>
    </source>
</evidence>
<dbReference type="OrthoDB" id="3539737at2"/>
<feature type="domain" description="Minimal CRISPR polymerase" evidence="1">
    <location>
        <begin position="12"/>
        <end position="126"/>
    </location>
</feature>
<keyword evidence="3" id="KW-1185">Reference proteome</keyword>
<evidence type="ECO:0000259" key="1">
    <source>
        <dbReference type="Pfam" id="PF18182"/>
    </source>
</evidence>
<accession>A0A5M3WFS7</accession>
<dbReference type="InterPro" id="IPR040942">
    <property type="entry name" value="Minimal_Cpol"/>
</dbReference>
<reference evidence="2 3" key="1">
    <citation type="submission" date="2019-10" db="EMBL/GenBank/DDBJ databases">
        <title>Whole genome shotgun sequence of Acrocarpospora macrocephala NBRC 16266.</title>
        <authorList>
            <person name="Ichikawa N."/>
            <person name="Kimura A."/>
            <person name="Kitahashi Y."/>
            <person name="Komaki H."/>
            <person name="Oguchi A."/>
        </authorList>
    </citation>
    <scope>NUCLEOTIDE SEQUENCE [LARGE SCALE GENOMIC DNA]</scope>
    <source>
        <strain evidence="2 3">NBRC 16266</strain>
    </source>
</reference>
<dbReference type="RefSeq" id="WP_155353612.1">
    <property type="nucleotide sequence ID" value="NZ_BAAAHL010000012.1"/>
</dbReference>
<dbReference type="AlphaFoldDB" id="A0A5M3WFS7"/>
<dbReference type="InterPro" id="IPR043128">
    <property type="entry name" value="Rev_trsase/Diguanyl_cyclase"/>
</dbReference>
<evidence type="ECO:0000313" key="3">
    <source>
        <dbReference type="Proteomes" id="UP000331127"/>
    </source>
</evidence>
<dbReference type="EMBL" id="BLAE01000008">
    <property type="protein sequence ID" value="GES07955.1"/>
    <property type="molecule type" value="Genomic_DNA"/>
</dbReference>
<proteinExistence type="predicted"/>
<dbReference type="Gene3D" id="3.30.70.270">
    <property type="match status" value="1"/>
</dbReference>
<organism evidence="2 3">
    <name type="scientific">Acrocarpospora macrocephala</name>
    <dbReference type="NCBI Taxonomy" id="150177"/>
    <lineage>
        <taxon>Bacteria</taxon>
        <taxon>Bacillati</taxon>
        <taxon>Actinomycetota</taxon>
        <taxon>Actinomycetes</taxon>
        <taxon>Streptosporangiales</taxon>
        <taxon>Streptosporangiaceae</taxon>
        <taxon>Acrocarpospora</taxon>
    </lineage>
</organism>
<dbReference type="Pfam" id="PF18182">
    <property type="entry name" value="mCpol"/>
    <property type="match status" value="1"/>
</dbReference>
<gene>
    <name evidence="2" type="ORF">Amac_015500</name>
</gene>
<protein>
    <recommendedName>
        <fullName evidence="1">Minimal CRISPR polymerase domain-containing protein</fullName>
    </recommendedName>
</protein>
<name>A0A5M3WFS7_9ACTN</name>
<dbReference type="NCBIfam" id="NF033576">
    <property type="entry name" value="mCpol"/>
    <property type="match status" value="1"/>
</dbReference>
<comment type="caution">
    <text evidence="2">The sequence shown here is derived from an EMBL/GenBank/DDBJ whole genome shotgun (WGS) entry which is preliminary data.</text>
</comment>